<dbReference type="Gene3D" id="1.10.150.20">
    <property type="entry name" value="5' to 3' exonuclease, C-terminal subdomain"/>
    <property type="match status" value="1"/>
</dbReference>
<dbReference type="PIRSF" id="PIRSF001604">
    <property type="entry name" value="LigA"/>
    <property type="match status" value="1"/>
</dbReference>
<dbReference type="EC" id="6.5.1.2" evidence="8"/>
<dbReference type="GO" id="GO:0006260">
    <property type="term" value="P:DNA replication"/>
    <property type="evidence" value="ECO:0007669"/>
    <property type="project" value="UniProtKB-KW"/>
</dbReference>
<evidence type="ECO:0000313" key="11">
    <source>
        <dbReference type="EMBL" id="GGJ72379.1"/>
    </source>
</evidence>
<comment type="caution">
    <text evidence="8">Lacks conserved residue(s) required for the propagation of feature annotation.</text>
</comment>
<comment type="similarity">
    <text evidence="8">Belongs to the NAD-dependent DNA ligase family. LigA subfamily.</text>
</comment>
<dbReference type="InterPro" id="IPR010994">
    <property type="entry name" value="RuvA_2-like"/>
</dbReference>
<feature type="region of interest" description="Disordered" evidence="9">
    <location>
        <begin position="390"/>
        <end position="506"/>
    </location>
</feature>
<accession>A0A917UPK1</accession>
<proteinExistence type="inferred from homology"/>
<evidence type="ECO:0000256" key="2">
    <source>
        <dbReference type="ARBA" id="ARBA00022705"/>
    </source>
</evidence>
<dbReference type="CDD" id="cd00114">
    <property type="entry name" value="LIGANc"/>
    <property type="match status" value="1"/>
</dbReference>
<dbReference type="Pfam" id="PF12826">
    <property type="entry name" value="HHH_2"/>
    <property type="match status" value="1"/>
</dbReference>
<feature type="binding site" evidence="8">
    <location>
        <position position="133"/>
    </location>
    <ligand>
        <name>NAD(+)</name>
        <dbReference type="ChEBI" id="CHEBI:57540"/>
    </ligand>
</feature>
<dbReference type="SUPFAM" id="SSF47781">
    <property type="entry name" value="RuvA domain 2-like"/>
    <property type="match status" value="1"/>
</dbReference>
<keyword evidence="4 8" id="KW-0862">Zinc</keyword>
<dbReference type="SUPFAM" id="SSF56091">
    <property type="entry name" value="DNA ligase/mRNA capping enzyme, catalytic domain"/>
    <property type="match status" value="1"/>
</dbReference>
<feature type="domain" description="NAD-dependent DNA ligase N-terminal" evidence="10">
    <location>
        <begin position="1"/>
        <end position="518"/>
    </location>
</feature>
<feature type="binding site" evidence="8">
    <location>
        <begin position="79"/>
        <end position="80"/>
    </location>
    <ligand>
        <name>NAD(+)</name>
        <dbReference type="ChEBI" id="CHEBI:57540"/>
    </ligand>
</feature>
<keyword evidence="8" id="KW-0479">Metal-binding</keyword>
<name>A0A917UPK1_9ACTN</name>
<keyword evidence="5 8" id="KW-0520">NAD</keyword>
<evidence type="ECO:0000256" key="1">
    <source>
        <dbReference type="ARBA" id="ARBA00022598"/>
    </source>
</evidence>
<dbReference type="InterPro" id="IPR004150">
    <property type="entry name" value="NAD_DNA_ligase_OB"/>
</dbReference>
<protein>
    <recommendedName>
        <fullName evidence="8">DNA ligase</fullName>
        <ecNumber evidence="8">6.5.1.2</ecNumber>
    </recommendedName>
    <alternativeName>
        <fullName evidence="8">Polydeoxyribonucleotide synthase [NAD(+)]</fullName>
    </alternativeName>
</protein>
<feature type="compositionally biased region" description="Basic residues" evidence="9">
    <location>
        <begin position="394"/>
        <end position="404"/>
    </location>
</feature>
<feature type="compositionally biased region" description="Basic and acidic residues" evidence="9">
    <location>
        <begin position="594"/>
        <end position="603"/>
    </location>
</feature>
<dbReference type="PROSITE" id="PS01055">
    <property type="entry name" value="DNA_LIGASE_N1"/>
    <property type="match status" value="1"/>
</dbReference>
<keyword evidence="3 8" id="KW-0227">DNA damage</keyword>
<dbReference type="Proteomes" id="UP000657574">
    <property type="component" value="Unassembled WGS sequence"/>
</dbReference>
<keyword evidence="6 8" id="KW-0234">DNA repair</keyword>
<reference evidence="11" key="1">
    <citation type="journal article" date="2014" name="Int. J. Syst. Evol. Microbiol.">
        <title>Complete genome sequence of Corynebacterium casei LMG S-19264T (=DSM 44701T), isolated from a smear-ripened cheese.</title>
        <authorList>
            <consortium name="US DOE Joint Genome Institute (JGI-PGF)"/>
            <person name="Walter F."/>
            <person name="Albersmeier A."/>
            <person name="Kalinowski J."/>
            <person name="Ruckert C."/>
        </authorList>
    </citation>
    <scope>NUCLEOTIDE SEQUENCE</scope>
    <source>
        <strain evidence="11">JCM 3086</strain>
    </source>
</reference>
<feature type="binding site" evidence="8">
    <location>
        <begin position="30"/>
        <end position="34"/>
    </location>
    <ligand>
        <name>NAD(+)</name>
        <dbReference type="ChEBI" id="CHEBI:57540"/>
    </ligand>
</feature>
<reference evidence="11" key="2">
    <citation type="submission" date="2020-09" db="EMBL/GenBank/DDBJ databases">
        <authorList>
            <person name="Sun Q."/>
            <person name="Ohkuma M."/>
        </authorList>
    </citation>
    <scope>NUCLEOTIDE SEQUENCE</scope>
    <source>
        <strain evidence="11">JCM 3086</strain>
    </source>
</reference>
<evidence type="ECO:0000256" key="6">
    <source>
        <dbReference type="ARBA" id="ARBA00023204"/>
    </source>
</evidence>
<feature type="binding site" evidence="8">
    <location>
        <position position="167"/>
    </location>
    <ligand>
        <name>NAD(+)</name>
        <dbReference type="ChEBI" id="CHEBI:57540"/>
    </ligand>
</feature>
<organism evidence="11 12">
    <name type="scientific">Streptomyces brasiliensis</name>
    <dbReference type="NCBI Taxonomy" id="1954"/>
    <lineage>
        <taxon>Bacteria</taxon>
        <taxon>Bacillati</taxon>
        <taxon>Actinomycetota</taxon>
        <taxon>Actinomycetes</taxon>
        <taxon>Kitasatosporales</taxon>
        <taxon>Streptomycetaceae</taxon>
        <taxon>Streptomyces</taxon>
    </lineage>
</organism>
<dbReference type="HAMAP" id="MF_01588">
    <property type="entry name" value="DNA_ligase_A"/>
    <property type="match status" value="1"/>
</dbReference>
<dbReference type="Gene3D" id="3.30.470.30">
    <property type="entry name" value="DNA ligase/mRNA capping enzyme"/>
    <property type="match status" value="1"/>
</dbReference>
<feature type="compositionally biased region" description="Basic residues" evidence="9">
    <location>
        <begin position="439"/>
        <end position="476"/>
    </location>
</feature>
<feature type="compositionally biased region" description="Basic residues" evidence="9">
    <location>
        <begin position="489"/>
        <end position="500"/>
    </location>
</feature>
<dbReference type="SMART" id="SM00532">
    <property type="entry name" value="LIGANc"/>
    <property type="match status" value="1"/>
</dbReference>
<dbReference type="AlphaFoldDB" id="A0A917UPK1"/>
<dbReference type="InterPro" id="IPR013840">
    <property type="entry name" value="DNAligase_N"/>
</dbReference>
<evidence type="ECO:0000256" key="9">
    <source>
        <dbReference type="SAM" id="MobiDB-lite"/>
    </source>
</evidence>
<dbReference type="InterPro" id="IPR013839">
    <property type="entry name" value="DNAligase_adenylation"/>
</dbReference>
<keyword evidence="8" id="KW-0460">Magnesium</keyword>
<evidence type="ECO:0000256" key="8">
    <source>
        <dbReference type="HAMAP-Rule" id="MF_01588"/>
    </source>
</evidence>
<comment type="function">
    <text evidence="8">DNA ligase that catalyzes the formation of phosphodiester linkages between 5'-phosphoryl and 3'-hydroxyl groups in double-stranded DNA using NAD as a coenzyme and as the energy source for the reaction. It is essential for DNA replication and repair of damaged DNA.</text>
</comment>
<dbReference type="InterPro" id="IPR041663">
    <property type="entry name" value="DisA/LigA_HHH"/>
</dbReference>
<keyword evidence="12" id="KW-1185">Reference proteome</keyword>
<comment type="cofactor">
    <cofactor evidence="8">
        <name>Mg(2+)</name>
        <dbReference type="ChEBI" id="CHEBI:18420"/>
    </cofactor>
    <cofactor evidence="8">
        <name>Mn(2+)</name>
        <dbReference type="ChEBI" id="CHEBI:29035"/>
    </cofactor>
</comment>
<evidence type="ECO:0000259" key="10">
    <source>
        <dbReference type="SMART" id="SM00532"/>
    </source>
</evidence>
<feature type="binding site" evidence="8">
    <location>
        <position position="110"/>
    </location>
    <ligand>
        <name>NAD(+)</name>
        <dbReference type="ChEBI" id="CHEBI:57540"/>
    </ligand>
</feature>
<dbReference type="Pfam" id="PF03120">
    <property type="entry name" value="OB_DNA_ligase"/>
    <property type="match status" value="1"/>
</dbReference>
<evidence type="ECO:0000313" key="12">
    <source>
        <dbReference type="Proteomes" id="UP000657574"/>
    </source>
</evidence>
<feature type="binding site" evidence="8">
    <location>
        <position position="317"/>
    </location>
    <ligand>
        <name>NAD(+)</name>
        <dbReference type="ChEBI" id="CHEBI:57540"/>
    </ligand>
</feature>
<comment type="caution">
    <text evidence="11">The sequence shown here is derived from an EMBL/GenBank/DDBJ whole genome shotgun (WGS) entry which is preliminary data.</text>
</comment>
<evidence type="ECO:0000256" key="4">
    <source>
        <dbReference type="ARBA" id="ARBA00022833"/>
    </source>
</evidence>
<evidence type="ECO:0000256" key="5">
    <source>
        <dbReference type="ARBA" id="ARBA00023027"/>
    </source>
</evidence>
<dbReference type="Gene3D" id="1.10.287.610">
    <property type="entry name" value="Helix hairpin bin"/>
    <property type="match status" value="1"/>
</dbReference>
<dbReference type="Gene3D" id="2.40.50.140">
    <property type="entry name" value="Nucleic acid-binding proteins"/>
    <property type="match status" value="1"/>
</dbReference>
<gene>
    <name evidence="8" type="primary">ligA</name>
    <name evidence="11" type="ORF">GCM10010121_098720</name>
</gene>
<evidence type="ECO:0000256" key="3">
    <source>
        <dbReference type="ARBA" id="ARBA00022763"/>
    </source>
</evidence>
<dbReference type="SUPFAM" id="SSF50249">
    <property type="entry name" value="Nucleic acid-binding proteins"/>
    <property type="match status" value="1"/>
</dbReference>
<keyword evidence="8" id="KW-0464">Manganese</keyword>
<feature type="region of interest" description="Disordered" evidence="9">
    <location>
        <begin position="580"/>
        <end position="608"/>
    </location>
</feature>
<dbReference type="InterPro" id="IPR018239">
    <property type="entry name" value="DNA_ligase_AS"/>
</dbReference>
<dbReference type="EMBL" id="BMQA01000147">
    <property type="protein sequence ID" value="GGJ72379.1"/>
    <property type="molecule type" value="Genomic_DNA"/>
</dbReference>
<dbReference type="GO" id="GO:0046872">
    <property type="term" value="F:metal ion binding"/>
    <property type="evidence" value="ECO:0007669"/>
    <property type="project" value="UniProtKB-KW"/>
</dbReference>
<sequence>MDAAAYAQAVENAVKASAAYYAGGTSALDDDAYDRLVQGVAAWEAEHCDQVLPDSPTGKVTGTGGAVEGDVPHTVAMLSLDNVFSPEEFTAWTASLTRRIGHDVDGFSVEPKLDGLAVAARYAGGILRHLITRGDGTAGEDVSHAIGTSEGLPDELAEPVTVKVRGEVLMTTAQFEHAIEVRTSHGGQPFANPRGAAAGTLRAKDRAYAVPMTFFGYGLLPLPDTETTLAAQLAEFVHSELMAQAAAFGVNTTATTAVPGTTADTVEQVLARVKEIAALRPELPFGIDGIVIKADLAADQHTAGSGSRAPRWAIAYKLPAVEKITRLLEVEWNVGRTGIAPRAVLEPIEIDGATITYATLHNPADITHRDLRLGDHVMVHRAGNVIPRIEARRSPAHRRRTAHRLPRDVPALRGRHRHQRAALALRERTQLPPGGRSVLRGRPRPARHRRPRPHPRRPARRRRPRHRSRRPVHPHPRPAPGPGPDGRNQHRQSPCRHRHGQGPAAVAGAVRALGVRGTGRSMSRRIAWHFATMGNIRAADEESMQQVEGIGTEKASSIVAELAELAPLIDKLAAAGVNMTEPGATPPAPYDGDTGDHDKDTERGGGPLAGMTVVVTGAMTGPLEKLSRNQMNELIGGAGVTDDDMLSMALHLRDQEMSLRDIAKRLVITTGAKKGQHPSPATVMRMLREHDEQATTTASA</sequence>
<dbReference type="InterPro" id="IPR001679">
    <property type="entry name" value="DNA_ligase"/>
</dbReference>
<comment type="catalytic activity">
    <reaction evidence="7 8">
        <text>NAD(+) + (deoxyribonucleotide)n-3'-hydroxyl + 5'-phospho-(deoxyribonucleotide)m = (deoxyribonucleotide)n+m + AMP + beta-nicotinamide D-nucleotide.</text>
        <dbReference type="EC" id="6.5.1.2"/>
    </reaction>
</comment>
<evidence type="ECO:0000256" key="7">
    <source>
        <dbReference type="ARBA" id="ARBA00034005"/>
    </source>
</evidence>
<dbReference type="GO" id="GO:0006281">
    <property type="term" value="P:DNA repair"/>
    <property type="evidence" value="ECO:0007669"/>
    <property type="project" value="UniProtKB-KW"/>
</dbReference>
<keyword evidence="2 8" id="KW-0235">DNA replication</keyword>
<dbReference type="Pfam" id="PF01653">
    <property type="entry name" value="DNA_ligase_aden"/>
    <property type="match status" value="1"/>
</dbReference>
<dbReference type="InterPro" id="IPR012340">
    <property type="entry name" value="NA-bd_OB-fold"/>
</dbReference>
<keyword evidence="1 8" id="KW-0436">Ligase</keyword>
<feature type="binding site" evidence="8">
    <location>
        <position position="293"/>
    </location>
    <ligand>
        <name>NAD(+)</name>
        <dbReference type="ChEBI" id="CHEBI:57540"/>
    </ligand>
</feature>
<feature type="active site" description="N6-AMP-lysine intermediate" evidence="8">
    <location>
        <position position="112"/>
    </location>
</feature>
<dbReference type="GO" id="GO:0003911">
    <property type="term" value="F:DNA ligase (NAD+) activity"/>
    <property type="evidence" value="ECO:0007669"/>
    <property type="project" value="UniProtKB-UniRule"/>
</dbReference>